<dbReference type="KEGG" id="abae:CL176_00305"/>
<keyword evidence="5" id="KW-0472">Membrane</keyword>
<evidence type="ECO:0000256" key="5">
    <source>
        <dbReference type="SAM" id="Phobius"/>
    </source>
</evidence>
<keyword evidence="4" id="KW-0720">Serine protease</keyword>
<keyword evidence="5" id="KW-0812">Transmembrane</keyword>
<protein>
    <submittedName>
        <fullName evidence="7">Signal peptide peptidase SppA</fullName>
    </submittedName>
</protein>
<dbReference type="AlphaFoldDB" id="A0A347WHN5"/>
<dbReference type="PANTHER" id="PTHR42987:SF7">
    <property type="entry name" value="SIGNAL PEPTIDE PEPTIDASE SPPA-RELATED"/>
    <property type="match status" value="1"/>
</dbReference>
<organism evidence="7 8">
    <name type="scientific">Suicoccus acidiformans</name>
    <dbReference type="NCBI Taxonomy" id="2036206"/>
    <lineage>
        <taxon>Bacteria</taxon>
        <taxon>Bacillati</taxon>
        <taxon>Bacillota</taxon>
        <taxon>Bacilli</taxon>
        <taxon>Lactobacillales</taxon>
        <taxon>Aerococcaceae</taxon>
        <taxon>Suicoccus</taxon>
    </lineage>
</organism>
<dbReference type="SUPFAM" id="SSF52096">
    <property type="entry name" value="ClpP/crotonase"/>
    <property type="match status" value="1"/>
</dbReference>
<dbReference type="Pfam" id="PF01343">
    <property type="entry name" value="Peptidase_S49"/>
    <property type="match status" value="1"/>
</dbReference>
<dbReference type="Proteomes" id="UP000263232">
    <property type="component" value="Chromosome"/>
</dbReference>
<comment type="similarity">
    <text evidence="1">Belongs to the peptidase S49 family.</text>
</comment>
<feature type="domain" description="Peptidase S49" evidence="6">
    <location>
        <begin position="151"/>
        <end position="301"/>
    </location>
</feature>
<keyword evidence="2" id="KW-0645">Protease</keyword>
<feature type="transmembrane region" description="Helical" evidence="5">
    <location>
        <begin position="25"/>
        <end position="45"/>
    </location>
</feature>
<keyword evidence="8" id="KW-1185">Reference proteome</keyword>
<dbReference type="CDD" id="cd07023">
    <property type="entry name" value="S49_Sppa_N_C"/>
    <property type="match status" value="1"/>
</dbReference>
<dbReference type="PANTHER" id="PTHR42987">
    <property type="entry name" value="PEPTIDASE S49"/>
    <property type="match status" value="1"/>
</dbReference>
<accession>A0A347WHN5</accession>
<evidence type="ECO:0000256" key="3">
    <source>
        <dbReference type="ARBA" id="ARBA00022801"/>
    </source>
</evidence>
<dbReference type="GO" id="GO:0008236">
    <property type="term" value="F:serine-type peptidase activity"/>
    <property type="evidence" value="ECO:0007669"/>
    <property type="project" value="UniProtKB-KW"/>
</dbReference>
<dbReference type="NCBIfam" id="TIGR00706">
    <property type="entry name" value="SppA_dom"/>
    <property type="match status" value="1"/>
</dbReference>
<dbReference type="GO" id="GO:0006508">
    <property type="term" value="P:proteolysis"/>
    <property type="evidence" value="ECO:0007669"/>
    <property type="project" value="UniProtKB-KW"/>
</dbReference>
<evidence type="ECO:0000313" key="8">
    <source>
        <dbReference type="Proteomes" id="UP000263232"/>
    </source>
</evidence>
<evidence type="ECO:0000313" key="7">
    <source>
        <dbReference type="EMBL" id="AXY24592.1"/>
    </source>
</evidence>
<name>A0A347WHN5_9LACT</name>
<dbReference type="OrthoDB" id="9764363at2"/>
<dbReference type="EMBL" id="CP023434">
    <property type="protein sequence ID" value="AXY24592.1"/>
    <property type="molecule type" value="Genomic_DNA"/>
</dbReference>
<sequence>MLLKQEKGCEEMTETPPRNREHKRWIALVLAIILLLVSGRSQLYANRRNTSKNQDLLQEFTQGKSLSEQVIQQGNKDARIAVIPIHGVIYEGSSSSFMQGPTYYHQHVIDSIKAIQEDSSVKGVVLDINSPGGTVYHSAEVYERLLALKEATGIPIYASFKSMAASGGYYIAAAADKIYASNQETVTGSIGVISSGFNYSQLLENLGIEDQSIKSHDHKDIGSSTREMTEEEEAILQEEIDQVFQRFVDVVDAGRTNLTREEVLKLADGRTYDGAQALENGLVDAIAYEETVFNDLAESLNITSPEIFYYLQIDDLFGLGQLGSLLQGQVNKPMTQTDIPNLQALINEPLALYIEGGSIYD</sequence>
<reference evidence="7 8" key="1">
    <citation type="submission" date="2017-09" db="EMBL/GenBank/DDBJ databases">
        <title>Complete genome sequence of Oxytococcus suis strain ZY16052.</title>
        <authorList>
            <person name="Li F."/>
        </authorList>
    </citation>
    <scope>NUCLEOTIDE SEQUENCE [LARGE SCALE GENOMIC DNA]</scope>
    <source>
        <strain evidence="7 8">ZY16052</strain>
    </source>
</reference>
<dbReference type="Gene3D" id="3.90.226.10">
    <property type="entry name" value="2-enoyl-CoA Hydratase, Chain A, domain 1"/>
    <property type="match status" value="1"/>
</dbReference>
<dbReference type="InterPro" id="IPR004635">
    <property type="entry name" value="Pept_S49_SppA"/>
</dbReference>
<keyword evidence="5" id="KW-1133">Transmembrane helix</keyword>
<gene>
    <name evidence="7" type="primary">sppA</name>
    <name evidence="7" type="ORF">CL176_00305</name>
</gene>
<keyword evidence="3" id="KW-0378">Hydrolase</keyword>
<evidence type="ECO:0000256" key="4">
    <source>
        <dbReference type="ARBA" id="ARBA00022825"/>
    </source>
</evidence>
<proteinExistence type="inferred from homology"/>
<dbReference type="Gene3D" id="6.20.330.10">
    <property type="match status" value="1"/>
</dbReference>
<evidence type="ECO:0000259" key="6">
    <source>
        <dbReference type="Pfam" id="PF01343"/>
    </source>
</evidence>
<evidence type="ECO:0000256" key="2">
    <source>
        <dbReference type="ARBA" id="ARBA00022670"/>
    </source>
</evidence>
<dbReference type="InterPro" id="IPR047272">
    <property type="entry name" value="S49_SppA_C"/>
</dbReference>
<evidence type="ECO:0000256" key="1">
    <source>
        <dbReference type="ARBA" id="ARBA00008683"/>
    </source>
</evidence>
<dbReference type="InterPro" id="IPR029045">
    <property type="entry name" value="ClpP/crotonase-like_dom_sf"/>
</dbReference>
<dbReference type="InterPro" id="IPR002142">
    <property type="entry name" value="Peptidase_S49"/>
</dbReference>